<feature type="transmembrane region" description="Helical" evidence="1">
    <location>
        <begin position="142"/>
        <end position="161"/>
    </location>
</feature>
<proteinExistence type="predicted"/>
<dbReference type="RefSeq" id="WP_313273081.1">
    <property type="nucleotide sequence ID" value="NZ_JASXSX010000001.1"/>
</dbReference>
<feature type="transmembrane region" description="Helical" evidence="1">
    <location>
        <begin position="76"/>
        <end position="98"/>
    </location>
</feature>
<evidence type="ECO:0000313" key="2">
    <source>
        <dbReference type="EMBL" id="MDT3767485.1"/>
    </source>
</evidence>
<dbReference type="Proteomes" id="UP001247542">
    <property type="component" value="Unassembled WGS sequence"/>
</dbReference>
<reference evidence="2 3" key="1">
    <citation type="submission" date="2023-06" db="EMBL/GenBank/DDBJ databases">
        <title>Draft genome sequence of Gleimia hominis type strain CCUG 57540T.</title>
        <authorList>
            <person name="Salva-Serra F."/>
            <person name="Cardew S."/>
            <person name="Jensie Markopoulos S."/>
            <person name="Ohlen M."/>
            <person name="Inganas E."/>
            <person name="Svensson-Stadler L."/>
            <person name="Moore E.R.B."/>
        </authorList>
    </citation>
    <scope>NUCLEOTIDE SEQUENCE [LARGE SCALE GENOMIC DNA]</scope>
    <source>
        <strain evidence="2 3">CCUG 57540</strain>
    </source>
</reference>
<organism evidence="2 3">
    <name type="scientific">Gleimia hominis</name>
    <dbReference type="NCBI Taxonomy" id="595468"/>
    <lineage>
        <taxon>Bacteria</taxon>
        <taxon>Bacillati</taxon>
        <taxon>Actinomycetota</taxon>
        <taxon>Actinomycetes</taxon>
        <taxon>Actinomycetales</taxon>
        <taxon>Actinomycetaceae</taxon>
        <taxon>Gleimia</taxon>
    </lineage>
</organism>
<name>A0ABU3IAT7_9ACTO</name>
<keyword evidence="1" id="KW-0812">Transmembrane</keyword>
<gene>
    <name evidence="2" type="ORF">QS713_05335</name>
</gene>
<dbReference type="EMBL" id="JASXSX010000001">
    <property type="protein sequence ID" value="MDT3767485.1"/>
    <property type="molecule type" value="Genomic_DNA"/>
</dbReference>
<evidence type="ECO:0000313" key="3">
    <source>
        <dbReference type="Proteomes" id="UP001247542"/>
    </source>
</evidence>
<feature type="transmembrane region" description="Helical" evidence="1">
    <location>
        <begin position="105"/>
        <end position="130"/>
    </location>
</feature>
<comment type="caution">
    <text evidence="2">The sequence shown here is derived from an EMBL/GenBank/DDBJ whole genome shotgun (WGS) entry which is preliminary data.</text>
</comment>
<feature type="transmembrane region" description="Helical" evidence="1">
    <location>
        <begin position="12"/>
        <end position="35"/>
    </location>
</feature>
<keyword evidence="1" id="KW-0472">Membrane</keyword>
<sequence length="166" mass="18546">MPGVPSFISQSGFWALTAFLVIVVFLRSQSTYWLARLVTSGFLSTAKYSQRPWVRRLQGKLQSASTRRGIDAVDRWGLVIIPLSFLTIGLQTVIHLGAGVLRMRWFSYTLCAIPGYIAWGLLYAAVFTGLFTAGQAAASGKYWVLIPFTFLVAALSIYWMAKRRRA</sequence>
<evidence type="ECO:0008006" key="4">
    <source>
        <dbReference type="Google" id="ProtNLM"/>
    </source>
</evidence>
<protein>
    <recommendedName>
        <fullName evidence="4">DedA family protein</fullName>
    </recommendedName>
</protein>
<accession>A0ABU3IAT7</accession>
<keyword evidence="1" id="KW-1133">Transmembrane helix</keyword>
<keyword evidence="3" id="KW-1185">Reference proteome</keyword>
<evidence type="ECO:0000256" key="1">
    <source>
        <dbReference type="SAM" id="Phobius"/>
    </source>
</evidence>